<evidence type="ECO:0000256" key="1">
    <source>
        <dbReference type="SAM" id="Phobius"/>
    </source>
</evidence>
<reference evidence="2 3" key="1">
    <citation type="submission" date="2013-10" db="EMBL/GenBank/DDBJ databases">
        <title>Salinisphaera japonica YTM-1 Genome Sequencing.</title>
        <authorList>
            <person name="Lai Q."/>
            <person name="Li C."/>
            <person name="Shao Z."/>
        </authorList>
    </citation>
    <scope>NUCLEOTIDE SEQUENCE [LARGE SCALE GENOMIC DNA]</scope>
    <source>
        <strain evidence="2 3">YTM-1</strain>
    </source>
</reference>
<dbReference type="EMBL" id="AYKG01000046">
    <property type="protein sequence ID" value="ROO25536.1"/>
    <property type="molecule type" value="Genomic_DNA"/>
</dbReference>
<keyword evidence="1" id="KW-0472">Membrane</keyword>
<gene>
    <name evidence="2" type="ORF">SAJA_12950</name>
</gene>
<feature type="transmembrane region" description="Helical" evidence="1">
    <location>
        <begin position="114"/>
        <end position="135"/>
    </location>
</feature>
<proteinExistence type="predicted"/>
<dbReference type="InParanoid" id="A0A423PIX2"/>
<accession>A0A423PIX2</accession>
<name>A0A423PIX2_9GAMM</name>
<keyword evidence="3" id="KW-1185">Reference proteome</keyword>
<dbReference type="Proteomes" id="UP000285310">
    <property type="component" value="Unassembled WGS sequence"/>
</dbReference>
<sequence length="144" mass="15162">MTRPASGASRPTRADHWTAGVVATAVATAAGAAISVSGLAPGFTPIDWLAAWVWQAWPLGAVLHLVIGIVLLPGLFRLLSASLSMPGRLVGGLCLGMLLWWLCMFIVLPALGASLFGLIIGWPISLAVLFLQLLYGVTLTIMMR</sequence>
<dbReference type="AlphaFoldDB" id="A0A423PIX2"/>
<keyword evidence="1" id="KW-1133">Transmembrane helix</keyword>
<feature type="transmembrane region" description="Helical" evidence="1">
    <location>
        <begin position="52"/>
        <end position="76"/>
    </location>
</feature>
<evidence type="ECO:0000313" key="3">
    <source>
        <dbReference type="Proteomes" id="UP000285310"/>
    </source>
</evidence>
<organism evidence="2 3">
    <name type="scientific">Salinisphaera japonica YTM-1</name>
    <dbReference type="NCBI Taxonomy" id="1209778"/>
    <lineage>
        <taxon>Bacteria</taxon>
        <taxon>Pseudomonadati</taxon>
        <taxon>Pseudomonadota</taxon>
        <taxon>Gammaproteobacteria</taxon>
        <taxon>Salinisphaerales</taxon>
        <taxon>Salinisphaeraceae</taxon>
        <taxon>Salinisphaera</taxon>
    </lineage>
</organism>
<comment type="caution">
    <text evidence="2">The sequence shown here is derived from an EMBL/GenBank/DDBJ whole genome shotgun (WGS) entry which is preliminary data.</text>
</comment>
<keyword evidence="1" id="KW-0812">Transmembrane</keyword>
<evidence type="ECO:0000313" key="2">
    <source>
        <dbReference type="EMBL" id="ROO25536.1"/>
    </source>
</evidence>
<protein>
    <submittedName>
        <fullName evidence="2">Uncharacterized protein</fullName>
    </submittedName>
</protein>
<feature type="transmembrane region" description="Helical" evidence="1">
    <location>
        <begin position="21"/>
        <end position="40"/>
    </location>
</feature>
<feature type="transmembrane region" description="Helical" evidence="1">
    <location>
        <begin position="88"/>
        <end position="108"/>
    </location>
</feature>
<dbReference type="InterPro" id="IPR046739">
    <property type="entry name" value="DUF6789"/>
</dbReference>
<dbReference type="Pfam" id="PF20587">
    <property type="entry name" value="DUF6789"/>
    <property type="match status" value="1"/>
</dbReference>
<dbReference type="RefSeq" id="WP_123659053.1">
    <property type="nucleotide sequence ID" value="NZ_AYKG01000046.1"/>
</dbReference>